<dbReference type="InterPro" id="IPR018391">
    <property type="entry name" value="PQQ_b-propeller_rpt"/>
</dbReference>
<dbReference type="Proteomes" id="UP000236370">
    <property type="component" value="Unassembled WGS sequence"/>
</dbReference>
<keyword evidence="1" id="KW-0732">Signal</keyword>
<feature type="signal peptide" evidence="1">
    <location>
        <begin position="1"/>
        <end position="34"/>
    </location>
</feature>
<dbReference type="InterPro" id="IPR011047">
    <property type="entry name" value="Quinoprotein_ADH-like_sf"/>
</dbReference>
<feature type="chain" id="PRO_5014428334" evidence="1">
    <location>
        <begin position="35"/>
        <end position="129"/>
    </location>
</feature>
<reference evidence="2 3" key="1">
    <citation type="submission" date="2017-12" db="EMBL/GenBank/DDBJ databases">
        <title>High-resolution comparative analysis of great ape genomes.</title>
        <authorList>
            <person name="Pollen A."/>
            <person name="Hastie A."/>
            <person name="Hormozdiari F."/>
            <person name="Dougherty M."/>
            <person name="Liu R."/>
            <person name="Chaisson M."/>
            <person name="Hoppe E."/>
            <person name="Hill C."/>
            <person name="Pang A."/>
            <person name="Hillier L."/>
            <person name="Baker C."/>
            <person name="Armstrong J."/>
            <person name="Shendure J."/>
            <person name="Paten B."/>
            <person name="Wilson R."/>
            <person name="Chao H."/>
            <person name="Schneider V."/>
            <person name="Ventura M."/>
            <person name="Kronenberg Z."/>
            <person name="Murali S."/>
            <person name="Gordon D."/>
            <person name="Cantsilieris S."/>
            <person name="Munson K."/>
            <person name="Nelson B."/>
            <person name="Raja A."/>
            <person name="Underwood J."/>
            <person name="Diekhans M."/>
            <person name="Fiddes I."/>
            <person name="Haussler D."/>
            <person name="Eichler E."/>
        </authorList>
    </citation>
    <scope>NUCLEOTIDE SEQUENCE [LARGE SCALE GENOMIC DNA]</scope>
    <source>
        <strain evidence="2">Yerkes chimp pedigree #C0471</strain>
    </source>
</reference>
<evidence type="ECO:0000313" key="2">
    <source>
        <dbReference type="EMBL" id="PNI23148.1"/>
    </source>
</evidence>
<accession>A0A2J8JK49</accession>
<protein>
    <submittedName>
        <fullName evidence="2">ERN2 isoform 3</fullName>
    </submittedName>
</protein>
<organism evidence="2 3">
    <name type="scientific">Pan troglodytes</name>
    <name type="common">Chimpanzee</name>
    <dbReference type="NCBI Taxonomy" id="9598"/>
    <lineage>
        <taxon>Eukaryota</taxon>
        <taxon>Metazoa</taxon>
        <taxon>Chordata</taxon>
        <taxon>Craniata</taxon>
        <taxon>Vertebrata</taxon>
        <taxon>Euteleostomi</taxon>
        <taxon>Mammalia</taxon>
        <taxon>Eutheria</taxon>
        <taxon>Euarchontoglires</taxon>
        <taxon>Primates</taxon>
        <taxon>Haplorrhini</taxon>
        <taxon>Catarrhini</taxon>
        <taxon>Hominidae</taxon>
        <taxon>Pan</taxon>
    </lineage>
</organism>
<evidence type="ECO:0000313" key="3">
    <source>
        <dbReference type="Proteomes" id="UP000236370"/>
    </source>
</evidence>
<proteinExistence type="predicted"/>
<sequence length="129" mass="14054">MASAVRGSRPWPRLGLQLQFAALLLGTLSPQVHTLRPENLLLVSTLDGSLHALSKQTGDLKWTLRDDPVIEGPTYVTEMAFLSDPADGSLYILGTQKQQGLMAGVQWYDHKAHCSLELLASSNPRTSVS</sequence>
<dbReference type="SUPFAM" id="SSF50998">
    <property type="entry name" value="Quinoprotein alcohol dehydrogenase-like"/>
    <property type="match status" value="1"/>
</dbReference>
<evidence type="ECO:0000256" key="1">
    <source>
        <dbReference type="SAM" id="SignalP"/>
    </source>
</evidence>
<dbReference type="SMART" id="SM00564">
    <property type="entry name" value="PQQ"/>
    <property type="match status" value="1"/>
</dbReference>
<comment type="caution">
    <text evidence="2">The sequence shown here is derived from an EMBL/GenBank/DDBJ whole genome shotgun (WGS) entry which is preliminary data.</text>
</comment>
<dbReference type="AlphaFoldDB" id="A0A2J8JK49"/>
<dbReference type="EMBL" id="NBAG03000450">
    <property type="protein sequence ID" value="PNI23148.1"/>
    <property type="molecule type" value="Genomic_DNA"/>
</dbReference>
<name>A0A2J8JK49_PANTR</name>
<gene>
    <name evidence="2" type="ORF">CK820_G0046836</name>
</gene>